<comment type="caution">
    <text evidence="2">The sequence shown here is derived from an EMBL/GenBank/DDBJ whole genome shotgun (WGS) entry which is preliminary data.</text>
</comment>
<feature type="region of interest" description="Disordered" evidence="1">
    <location>
        <begin position="949"/>
        <end position="1014"/>
    </location>
</feature>
<proteinExistence type="predicted"/>
<evidence type="ECO:0000313" key="2">
    <source>
        <dbReference type="EMBL" id="KAK9778315.1"/>
    </source>
</evidence>
<protein>
    <submittedName>
        <fullName evidence="2">Uncharacterized protein</fullName>
    </submittedName>
</protein>
<organism evidence="2 3">
    <name type="scientific">Seiridium cardinale</name>
    <dbReference type="NCBI Taxonomy" id="138064"/>
    <lineage>
        <taxon>Eukaryota</taxon>
        <taxon>Fungi</taxon>
        <taxon>Dikarya</taxon>
        <taxon>Ascomycota</taxon>
        <taxon>Pezizomycotina</taxon>
        <taxon>Sordariomycetes</taxon>
        <taxon>Xylariomycetidae</taxon>
        <taxon>Amphisphaeriales</taxon>
        <taxon>Sporocadaceae</taxon>
        <taxon>Seiridium</taxon>
    </lineage>
</organism>
<name>A0ABR2XXP9_9PEZI</name>
<evidence type="ECO:0000313" key="3">
    <source>
        <dbReference type="Proteomes" id="UP001465668"/>
    </source>
</evidence>
<sequence>MTSQSFSGVPDDPAATGQVKSSSFRQSYGHLGPEALARKMWDEIRLNLIDDHIATSRMTQNRFWWLFPRGTTSDEQMKIFQQILDTPMLLSDQDLCKVLDLEQCIDSSQTMQGEGHKFYIRTWAMKQDQLKAVISYLSHEDNTFEELQEWLNIMELNQPHFNAGGLIHVRYIGMCQPPTVPLSRLLEDQVYRAVGVLADFHSALGTLFPDVSQSAKVHMIKDATIDWKKCVHNADDVERVLIEYFESSSLLNRQRGGWFPTYVPSIRDASAFESLQSNFYRRALDSVRGPPTQIKVQLAELFARLYDVANALPQNTGADKHPFTLNLKDALLRQATPRVNCKFGTLMVWLGKDITLQDYMLEVGFLDGESRAASLAKIMLEHLARSELSSLGYSDEWYGRFDSEIFCFYDLWPWIKHEDLIVVVDLLREFLSITRPLIVNTFSRPVNHIIRANLVHQMGLPQGAFTDHVGELTIQYYDPPDWTVSENASPDPNTAFINIPHIHPGRDKYGPQEVELRRVIFMTMQLSFLVGSIALDLVLQKVKFQLESTESGRKWKDKFENAKIDLKKHFAKQVTKISYASTRSAIGLAGDDLLAAFGFAVGQPHSNERKQDLIRLWNCNVAELHLMVPHEDERRFEWMHQFMTLQQGQSYYLAVSTQLPEDQHVQELVRTMRPSWATHDGWLRDTELGNKTQLSCGLFFHKHDIATKSGRRHNIGVSNMNGQFIIRWLQNNDVKTSLRLTAACAKTSKSTDIRSVHFTCEGIDIVDGQGHPLRPLPIKGVSPKATIPRTRFPTLEQGDVITELWNLVTKHLGLIPDEIVEDEATWEGAKGVDRVRRNVKDENPLQNRPPQRMDANWLLKTFIDERFPSGGTFRTSLRSDNPSSTEDLAAFVAFLKRPEYRKHPFTETWLAEFDTPRPNVQVLDPNLWVLRSMEKVKIGRWNKERKQTVQETTFNLGPPGSARPWAERANRVGDVQAREKRTQQRTQKKTKREAQDEDEDESAAGPSQKRGKNV</sequence>
<feature type="compositionally biased region" description="Basic and acidic residues" evidence="1">
    <location>
        <begin position="965"/>
        <end position="982"/>
    </location>
</feature>
<dbReference type="Proteomes" id="UP001465668">
    <property type="component" value="Unassembled WGS sequence"/>
</dbReference>
<feature type="region of interest" description="Disordered" evidence="1">
    <location>
        <begin position="1"/>
        <end position="26"/>
    </location>
</feature>
<accession>A0ABR2XXP9</accession>
<gene>
    <name evidence="2" type="ORF">SCAR479_04717</name>
</gene>
<keyword evidence="3" id="KW-1185">Reference proteome</keyword>
<evidence type="ECO:0000256" key="1">
    <source>
        <dbReference type="SAM" id="MobiDB-lite"/>
    </source>
</evidence>
<dbReference type="EMBL" id="JARVKM010000016">
    <property type="protein sequence ID" value="KAK9778315.1"/>
    <property type="molecule type" value="Genomic_DNA"/>
</dbReference>
<reference evidence="2 3" key="1">
    <citation type="submission" date="2024-02" db="EMBL/GenBank/DDBJ databases">
        <title>First draft genome assembly of two strains of Seiridium cardinale.</title>
        <authorList>
            <person name="Emiliani G."/>
            <person name="Scali E."/>
        </authorList>
    </citation>
    <scope>NUCLEOTIDE SEQUENCE [LARGE SCALE GENOMIC DNA]</scope>
    <source>
        <strain evidence="2 3">BM-138-000479</strain>
    </source>
</reference>